<gene>
    <name evidence="8" type="ORF">EV378_6975</name>
</gene>
<evidence type="ECO:0000313" key="9">
    <source>
        <dbReference type="Proteomes" id="UP000295560"/>
    </source>
</evidence>
<feature type="region of interest" description="Disordered" evidence="6">
    <location>
        <begin position="300"/>
        <end position="372"/>
    </location>
</feature>
<feature type="transmembrane region" description="Helical" evidence="7">
    <location>
        <begin position="194"/>
        <end position="217"/>
    </location>
</feature>
<evidence type="ECO:0000256" key="2">
    <source>
        <dbReference type="ARBA" id="ARBA00022475"/>
    </source>
</evidence>
<comment type="subcellular location">
    <subcellularLocation>
        <location evidence="1">Cell membrane</location>
        <topology evidence="1">Multi-pass membrane protein</topology>
    </subcellularLocation>
</comment>
<dbReference type="PANTHER" id="PTHR30213:SF0">
    <property type="entry name" value="UPF0761 MEMBRANE PROTEIN YIHY"/>
    <property type="match status" value="1"/>
</dbReference>
<organism evidence="8 9">
    <name type="scientific">Pseudonocardia endophytica</name>
    <dbReference type="NCBI Taxonomy" id="401976"/>
    <lineage>
        <taxon>Bacteria</taxon>
        <taxon>Bacillati</taxon>
        <taxon>Actinomycetota</taxon>
        <taxon>Actinomycetes</taxon>
        <taxon>Pseudonocardiales</taxon>
        <taxon>Pseudonocardiaceae</taxon>
        <taxon>Pseudonocardia</taxon>
    </lineage>
</organism>
<sequence length="372" mass="38997">MSDVSEGAPTVAEPSGARAGATVKRTLVRAWDDNIFSESAAAAFWQTLSLPPLLLGLLGSLGYVGSWFAPNTLDLVRDEILHVADGVFSGDAVHEVIAPTVDSILTTGRSELVSLGFVISLWSGSSAMSSFVDAITRAHDQYGVRNPIWQRTLALLLYVVGLVVGIVALPLLALGPDRITRLLPGAWQDDVTSLIGWMYYPVLGVGLVLALTTLYRLALPAKPPWRRGLPGALLAAVVFLVGVTGLRVYLSAITTTGYTYGALAAPIAFLLAAFFIGFAVVIGAHLNASIQHFHPMPLKDRRGVVEQPPPRETGTVRLPSDEPVPGGTAAQDAPPGTTAPAPEPPATSPQDAPSGGATRRLPATPSPRPTGS</sequence>
<dbReference type="AlphaFoldDB" id="A0A4R1HKM9"/>
<dbReference type="InterPro" id="IPR017039">
    <property type="entry name" value="Virul_fac_BrkB"/>
</dbReference>
<comment type="caution">
    <text evidence="8">The sequence shown here is derived from an EMBL/GenBank/DDBJ whole genome shotgun (WGS) entry which is preliminary data.</text>
</comment>
<dbReference type="PANTHER" id="PTHR30213">
    <property type="entry name" value="INNER MEMBRANE PROTEIN YHJD"/>
    <property type="match status" value="1"/>
</dbReference>
<keyword evidence="2" id="KW-1003">Cell membrane</keyword>
<reference evidence="8 9" key="1">
    <citation type="submission" date="2019-03" db="EMBL/GenBank/DDBJ databases">
        <title>Sequencing the genomes of 1000 actinobacteria strains.</title>
        <authorList>
            <person name="Klenk H.-P."/>
        </authorList>
    </citation>
    <scope>NUCLEOTIDE SEQUENCE [LARGE SCALE GENOMIC DNA]</scope>
    <source>
        <strain evidence="8 9">DSM 44969</strain>
    </source>
</reference>
<evidence type="ECO:0000256" key="1">
    <source>
        <dbReference type="ARBA" id="ARBA00004651"/>
    </source>
</evidence>
<proteinExistence type="predicted"/>
<evidence type="ECO:0000256" key="4">
    <source>
        <dbReference type="ARBA" id="ARBA00022989"/>
    </source>
</evidence>
<feature type="transmembrane region" description="Helical" evidence="7">
    <location>
        <begin position="229"/>
        <end position="250"/>
    </location>
</feature>
<evidence type="ECO:0000256" key="3">
    <source>
        <dbReference type="ARBA" id="ARBA00022692"/>
    </source>
</evidence>
<keyword evidence="5 7" id="KW-0472">Membrane</keyword>
<protein>
    <submittedName>
        <fullName evidence="8">Membrane protein</fullName>
    </submittedName>
</protein>
<feature type="transmembrane region" description="Helical" evidence="7">
    <location>
        <begin position="153"/>
        <end position="174"/>
    </location>
</feature>
<evidence type="ECO:0000256" key="6">
    <source>
        <dbReference type="SAM" id="MobiDB-lite"/>
    </source>
</evidence>
<keyword evidence="3 7" id="KW-0812">Transmembrane</keyword>
<dbReference type="GO" id="GO:0005886">
    <property type="term" value="C:plasma membrane"/>
    <property type="evidence" value="ECO:0007669"/>
    <property type="project" value="UniProtKB-SubCell"/>
</dbReference>
<dbReference type="Proteomes" id="UP000295560">
    <property type="component" value="Unassembled WGS sequence"/>
</dbReference>
<dbReference type="OrthoDB" id="3209118at2"/>
<dbReference type="EMBL" id="SMFZ01000002">
    <property type="protein sequence ID" value="TCK22964.1"/>
    <property type="molecule type" value="Genomic_DNA"/>
</dbReference>
<evidence type="ECO:0000313" key="8">
    <source>
        <dbReference type="EMBL" id="TCK22964.1"/>
    </source>
</evidence>
<dbReference type="RefSeq" id="WP_132432180.1">
    <property type="nucleotide sequence ID" value="NZ_SMFZ01000002.1"/>
</dbReference>
<dbReference type="Pfam" id="PF03631">
    <property type="entry name" value="Virul_fac_BrkB"/>
    <property type="match status" value="1"/>
</dbReference>
<name>A0A4R1HKM9_PSEEN</name>
<evidence type="ECO:0000256" key="7">
    <source>
        <dbReference type="SAM" id="Phobius"/>
    </source>
</evidence>
<keyword evidence="9" id="KW-1185">Reference proteome</keyword>
<feature type="transmembrane region" description="Helical" evidence="7">
    <location>
        <begin position="50"/>
        <end position="69"/>
    </location>
</feature>
<accession>A0A4R1HKM9</accession>
<keyword evidence="4 7" id="KW-1133">Transmembrane helix</keyword>
<feature type="transmembrane region" description="Helical" evidence="7">
    <location>
        <begin position="262"/>
        <end position="286"/>
    </location>
</feature>
<feature type="compositionally biased region" description="Low complexity" evidence="6">
    <location>
        <begin position="325"/>
        <end position="340"/>
    </location>
</feature>
<evidence type="ECO:0000256" key="5">
    <source>
        <dbReference type="ARBA" id="ARBA00023136"/>
    </source>
</evidence>